<proteinExistence type="predicted"/>
<reference evidence="1 2" key="1">
    <citation type="submission" date="2020-02" db="EMBL/GenBank/DDBJ databases">
        <authorList>
            <person name="Ferguson B K."/>
        </authorList>
    </citation>
    <scope>NUCLEOTIDE SEQUENCE [LARGE SCALE GENOMIC DNA]</scope>
</reference>
<evidence type="ECO:0000313" key="2">
    <source>
        <dbReference type="Proteomes" id="UP000479000"/>
    </source>
</evidence>
<protein>
    <submittedName>
        <fullName evidence="1">Uncharacterized protein</fullName>
    </submittedName>
</protein>
<dbReference type="Proteomes" id="UP000479000">
    <property type="component" value="Unassembled WGS sequence"/>
</dbReference>
<name>A0A6H5GJ67_9HEMI</name>
<dbReference type="AlphaFoldDB" id="A0A6H5GJ67"/>
<evidence type="ECO:0000313" key="1">
    <source>
        <dbReference type="EMBL" id="CAB0003954.1"/>
    </source>
</evidence>
<sequence length="52" mass="6087">MFLSARPNTLFNRNLGKGCLDKKCQETHYANYKTRPTAKYVKLSGYIKYPRT</sequence>
<accession>A0A6H5GJ67</accession>
<keyword evidence="2" id="KW-1185">Reference proteome</keyword>
<dbReference type="EMBL" id="CADCXU010014242">
    <property type="protein sequence ID" value="CAB0003954.1"/>
    <property type="molecule type" value="Genomic_DNA"/>
</dbReference>
<gene>
    <name evidence="1" type="ORF">NTEN_LOCUS9431</name>
</gene>
<organism evidence="1 2">
    <name type="scientific">Nesidiocoris tenuis</name>
    <dbReference type="NCBI Taxonomy" id="355587"/>
    <lineage>
        <taxon>Eukaryota</taxon>
        <taxon>Metazoa</taxon>
        <taxon>Ecdysozoa</taxon>
        <taxon>Arthropoda</taxon>
        <taxon>Hexapoda</taxon>
        <taxon>Insecta</taxon>
        <taxon>Pterygota</taxon>
        <taxon>Neoptera</taxon>
        <taxon>Paraneoptera</taxon>
        <taxon>Hemiptera</taxon>
        <taxon>Heteroptera</taxon>
        <taxon>Panheteroptera</taxon>
        <taxon>Cimicomorpha</taxon>
        <taxon>Miridae</taxon>
        <taxon>Dicyphina</taxon>
        <taxon>Nesidiocoris</taxon>
    </lineage>
</organism>